<name>A0ABT7BUV0_9CYAN</name>
<evidence type="ECO:0000313" key="9">
    <source>
        <dbReference type="EMBL" id="MDJ1182965.1"/>
    </source>
</evidence>
<dbReference type="SMART" id="SM00387">
    <property type="entry name" value="HATPase_c"/>
    <property type="match status" value="1"/>
</dbReference>
<comment type="caution">
    <text evidence="9">The sequence shown here is derived from an EMBL/GenBank/DDBJ whole genome shotgun (WGS) entry which is preliminary data.</text>
</comment>
<feature type="domain" description="Histidine kinase" evidence="8">
    <location>
        <begin position="1539"/>
        <end position="1798"/>
    </location>
</feature>
<dbReference type="Gene3D" id="3.30.200.20">
    <property type="entry name" value="Phosphorylase Kinase, domain 1"/>
    <property type="match status" value="1"/>
</dbReference>
<evidence type="ECO:0000256" key="2">
    <source>
        <dbReference type="ARBA" id="ARBA00012438"/>
    </source>
</evidence>
<dbReference type="SMART" id="SM00065">
    <property type="entry name" value="GAF"/>
    <property type="match status" value="1"/>
</dbReference>
<dbReference type="Gene3D" id="1.10.510.10">
    <property type="entry name" value="Transferase(Phosphotransferase) domain 1"/>
    <property type="match status" value="1"/>
</dbReference>
<dbReference type="InterPro" id="IPR003594">
    <property type="entry name" value="HATPase_dom"/>
</dbReference>
<dbReference type="Pfam" id="PF01590">
    <property type="entry name" value="GAF"/>
    <property type="match status" value="1"/>
</dbReference>
<dbReference type="InterPro" id="IPR027417">
    <property type="entry name" value="P-loop_NTPase"/>
</dbReference>
<evidence type="ECO:0000256" key="3">
    <source>
        <dbReference type="ARBA" id="ARBA00022553"/>
    </source>
</evidence>
<dbReference type="PRINTS" id="PR00344">
    <property type="entry name" value="BCTRLSENSOR"/>
</dbReference>
<keyword evidence="5" id="KW-0902">Two-component regulatory system</keyword>
<feature type="domain" description="Protein kinase" evidence="7">
    <location>
        <begin position="12"/>
        <end position="276"/>
    </location>
</feature>
<evidence type="ECO:0000256" key="4">
    <source>
        <dbReference type="ARBA" id="ARBA00022777"/>
    </source>
</evidence>
<dbReference type="Gene3D" id="3.30.450.40">
    <property type="match status" value="1"/>
</dbReference>
<dbReference type="InterPro" id="IPR008271">
    <property type="entry name" value="Ser/Thr_kinase_AS"/>
</dbReference>
<dbReference type="InterPro" id="IPR005467">
    <property type="entry name" value="His_kinase_dom"/>
</dbReference>
<dbReference type="Pfam" id="PF13191">
    <property type="entry name" value="AAA_16"/>
    <property type="match status" value="1"/>
</dbReference>
<protein>
    <recommendedName>
        <fullName evidence="2">histidine kinase</fullName>
        <ecNumber evidence="2">2.7.13.3</ecNumber>
    </recommendedName>
</protein>
<gene>
    <name evidence="9" type="ORF">PMH09_07120</name>
</gene>
<dbReference type="SMART" id="SM00220">
    <property type="entry name" value="S_TKc"/>
    <property type="match status" value="1"/>
</dbReference>
<dbReference type="Pfam" id="PF02518">
    <property type="entry name" value="HATPase_c"/>
    <property type="match status" value="1"/>
</dbReference>
<accession>A0ABT7BUV0</accession>
<evidence type="ECO:0000256" key="1">
    <source>
        <dbReference type="ARBA" id="ARBA00000085"/>
    </source>
</evidence>
<evidence type="ECO:0000256" key="6">
    <source>
        <dbReference type="SAM" id="Coils"/>
    </source>
</evidence>
<dbReference type="SUPFAM" id="SSF56112">
    <property type="entry name" value="Protein kinase-like (PK-like)"/>
    <property type="match status" value="1"/>
</dbReference>
<dbReference type="InterPro" id="IPR029016">
    <property type="entry name" value="GAF-like_dom_sf"/>
</dbReference>
<keyword evidence="4" id="KW-0418">Kinase</keyword>
<dbReference type="InterPro" id="IPR003018">
    <property type="entry name" value="GAF"/>
</dbReference>
<dbReference type="RefSeq" id="WP_283757617.1">
    <property type="nucleotide sequence ID" value="NZ_JAQOSQ010000005.1"/>
</dbReference>
<dbReference type="Gene3D" id="3.40.50.300">
    <property type="entry name" value="P-loop containing nucleotide triphosphate hydrolases"/>
    <property type="match status" value="1"/>
</dbReference>
<dbReference type="Proteomes" id="UP001232992">
    <property type="component" value="Unassembled WGS sequence"/>
</dbReference>
<dbReference type="EC" id="2.7.13.3" evidence="2"/>
<keyword evidence="10" id="KW-1185">Reference proteome</keyword>
<dbReference type="Gene3D" id="1.10.287.130">
    <property type="match status" value="1"/>
</dbReference>
<dbReference type="PANTHER" id="PTHR43642:SF1">
    <property type="entry name" value="HYBRID SIGNAL TRANSDUCTION HISTIDINE KINASE G"/>
    <property type="match status" value="1"/>
</dbReference>
<dbReference type="Gene3D" id="3.30.565.10">
    <property type="entry name" value="Histidine kinase-like ATPase, C-terminal domain"/>
    <property type="match status" value="1"/>
</dbReference>
<dbReference type="CDD" id="cd14014">
    <property type="entry name" value="STKc_PknB_like"/>
    <property type="match status" value="1"/>
</dbReference>
<keyword evidence="4" id="KW-0808">Transferase</keyword>
<dbReference type="SUPFAM" id="SSF52540">
    <property type="entry name" value="P-loop containing nucleoside triphosphate hydrolases"/>
    <property type="match status" value="1"/>
</dbReference>
<dbReference type="InterPro" id="IPR036890">
    <property type="entry name" value="HATPase_C_sf"/>
</dbReference>
<evidence type="ECO:0000256" key="5">
    <source>
        <dbReference type="ARBA" id="ARBA00023012"/>
    </source>
</evidence>
<keyword evidence="6" id="KW-0175">Coiled coil</keyword>
<dbReference type="SMART" id="SM00388">
    <property type="entry name" value="HisKA"/>
    <property type="match status" value="1"/>
</dbReference>
<dbReference type="InterPro" id="IPR041664">
    <property type="entry name" value="AAA_16"/>
</dbReference>
<proteinExistence type="predicted"/>
<dbReference type="PROSITE" id="PS50011">
    <property type="entry name" value="PROTEIN_KINASE_DOM"/>
    <property type="match status" value="1"/>
</dbReference>
<dbReference type="InterPro" id="IPR000719">
    <property type="entry name" value="Prot_kinase_dom"/>
</dbReference>
<dbReference type="PROSITE" id="PS00108">
    <property type="entry name" value="PROTEIN_KINASE_ST"/>
    <property type="match status" value="1"/>
</dbReference>
<dbReference type="SUPFAM" id="SSF47384">
    <property type="entry name" value="Homodimeric domain of signal transducing histidine kinase"/>
    <property type="match status" value="1"/>
</dbReference>
<dbReference type="InterPro" id="IPR053159">
    <property type="entry name" value="Hybrid_Histidine_Kinase"/>
</dbReference>
<dbReference type="InterPro" id="IPR036097">
    <property type="entry name" value="HisK_dim/P_sf"/>
</dbReference>
<dbReference type="Pfam" id="PF00069">
    <property type="entry name" value="Pkinase"/>
    <property type="match status" value="1"/>
</dbReference>
<comment type="catalytic activity">
    <reaction evidence="1">
        <text>ATP + protein L-histidine = ADP + protein N-phospho-L-histidine.</text>
        <dbReference type="EC" id="2.7.13.3"/>
    </reaction>
</comment>
<evidence type="ECO:0000259" key="7">
    <source>
        <dbReference type="PROSITE" id="PS50011"/>
    </source>
</evidence>
<organism evidence="9 10">
    <name type="scientific">Roseofilum casamattae BLCC-M143</name>
    <dbReference type="NCBI Taxonomy" id="3022442"/>
    <lineage>
        <taxon>Bacteria</taxon>
        <taxon>Bacillati</taxon>
        <taxon>Cyanobacteriota</taxon>
        <taxon>Cyanophyceae</taxon>
        <taxon>Desertifilales</taxon>
        <taxon>Desertifilaceae</taxon>
        <taxon>Roseofilum</taxon>
        <taxon>Roseofilum casamattae</taxon>
    </lineage>
</organism>
<dbReference type="PROSITE" id="PS50109">
    <property type="entry name" value="HIS_KIN"/>
    <property type="match status" value="1"/>
</dbReference>
<dbReference type="InterPro" id="IPR003661">
    <property type="entry name" value="HisK_dim/P_dom"/>
</dbReference>
<dbReference type="SUPFAM" id="SSF55874">
    <property type="entry name" value="ATPase domain of HSP90 chaperone/DNA topoisomerase II/histidine kinase"/>
    <property type="match status" value="1"/>
</dbReference>
<keyword evidence="3" id="KW-0597">Phosphoprotein</keyword>
<dbReference type="CDD" id="cd00082">
    <property type="entry name" value="HisKA"/>
    <property type="match status" value="1"/>
</dbReference>
<dbReference type="InterPro" id="IPR011009">
    <property type="entry name" value="Kinase-like_dom_sf"/>
</dbReference>
<dbReference type="SUPFAM" id="SSF55781">
    <property type="entry name" value="GAF domain-like"/>
    <property type="match status" value="1"/>
</dbReference>
<feature type="coiled-coil region" evidence="6">
    <location>
        <begin position="1503"/>
        <end position="1530"/>
    </location>
</feature>
<dbReference type="EMBL" id="JAQOSQ010000005">
    <property type="protein sequence ID" value="MDJ1182965.1"/>
    <property type="molecule type" value="Genomic_DNA"/>
</dbReference>
<evidence type="ECO:0000259" key="8">
    <source>
        <dbReference type="PROSITE" id="PS50109"/>
    </source>
</evidence>
<sequence>MVKTEAIVLGNYQATELIHQGEHTLVYRGENLEHGQPVAIKLMGNQFPSFRELVQFRNEYAISKNLEIDGVIQTYALERYENRYALIMEDIGGVSLAEYEERQSLSLLQFLDIAIQLSDILHQLHNNSIIHKDIKPANILIVPQTQKVKLIDFSIATVLSKETQVVQTPNILEGTLAYLSPEQTGRMNRGIDYRSDFYALGVTFYELLTGALPFTSNDALELIHAHIARSPEPIEFLIVLGGDSCPPMLSKIVMKLMAKNAEDRYHSALGLKYDLEKCRDGYREYGRIEGFPLGERDICDRFLIPEKLYGREREIQQLLAAFDRVAAGDREMMLVSGFSGIGKTAVVNEIHKPITRQKGYFIKGKYDQFNRNIPFSAIVQSFRKLMAQLLSESALHLARWKEEILAAVGENGRVLSEVIPELKEVIGEQPAVVELSGSAAQNRFNLLLQKIIAVFATAEHPLVIFLDDLQWADSASLHLIKMLVEDSDTEYLLLLGAYRDNEVFPAHPLMTILDELQKKQASVSTIALDVLPIHHVNRLVAETLSCTEDIARSLTELVYQKTKGNPFFTTQFLKGLHEDNLIVFNANLGYWECDLVQVTDASLTDDVVEFMTARLQKLPGKTQEILKLAAFIGNQFDLDTLAIVCDAAIEDVAIHLWSALKEGAILPITEAYKFFQDAITSSLTEPEQISYRFLHDRVQQAAYQLESDRSQARMHYQIGQRLLNHLNSIERDRKLLDIVNHFNQAISLIRDPQEQQNLIELNLKAGAKAKTALAYQAAMAYYNTARILLADRSWETHYSTYLKVYSESVETAFLCGKFDEMEEWSDAVFQHAKTFLDRIKVYEMKVQAAIAQNQLQDAIQLGLDFLQHLEITLPQPVTDTEIDAAFAENDRLLKTIAIEDIVHFPMMSDRHKEAAVRMITISGLAMYIANPELLMLAVAKQVNLCLRYGNTSTSADAYATYGLFLCGERGEISQGYRFGQLAVNVLETLQTVEIKSLVYVLFNGFIKHWQDPCRETLSDLQKAYHWGLEFGDLQNAALSAYCYCSHQFLCGINLEDLHQDLKQYARGVESIQQLGIKGWLDPLIGLTRKLLELSSEPLLLLSSITAEEHALEAYKQDSDRTGIFLFAFSKMLLSYLWDRGDVARRYANIAREHLDGITGMAWVPYFYFYDTALLLSVDLSSLSEEETARLHNNQRKLQDFCQYNPGNLQHKCQLLRAESFRRSGDRLLAIELYDTAIAGAKTNGYLQEEALGNELAAKFYLDWGKETIAEAYLQKAYYAYAQWGAKAKVKDLENRYPQYLSSILQPNRTASSSGVRITKITSYSQAKTLTTIASIFDFASILKASQTLSGEIELQQLLSILMTVILENAGATKGALLLIGDRGLTIEAIATRREEKEEFVLESLNESIPLDRSQNLPRGIINYVRNTTKIALLDAKKAQEQFAGDRYLFCFSPQSLLCMPLLVRGQSIGILYLENGLTADAFTRDRIEVLDTLCAQAAISIENARLYQQAQQALENLQEAQLQLVQHEKMAVLGNLVAGVAHEINNPVGFISGNISAAREYLDDVLDLLTLYQTKYPHPDPEITAELVNRDLEFIREDFPKLIESMQTGCDRIGNISTSLRTFSRTDTTSKTEFNLHEGIDSTLLILKYRLKANETRPAIEIIKNYGKIPLVQCYAGQINQVFMNLLANAIDALEESNGGKSFAQIERSPNRITITTKLSGDRQNVVVKIADNGIGMAADVKEKLFEQGFTTKGVGKGTGLGMAIARQIIEEKHGGAIACHSEPSKGTEFAILLPFSY</sequence>
<reference evidence="9 10" key="1">
    <citation type="submission" date="2023-01" db="EMBL/GenBank/DDBJ databases">
        <title>Novel diversity within Roseofilum (Cyanobacteria; Desertifilaceae) from marine benthic mats with descriptions of four novel species.</title>
        <authorList>
            <person name="Wang Y."/>
            <person name="Berthold D.E."/>
            <person name="Hu J."/>
            <person name="Lefler F.W."/>
            <person name="Laughinghouse H.D. IV."/>
        </authorList>
    </citation>
    <scope>NUCLEOTIDE SEQUENCE [LARGE SCALE GENOMIC DNA]</scope>
    <source>
        <strain evidence="9 10">BLCC-M143</strain>
    </source>
</reference>
<dbReference type="PANTHER" id="PTHR43642">
    <property type="entry name" value="HYBRID SIGNAL TRANSDUCTION HISTIDINE KINASE G"/>
    <property type="match status" value="1"/>
</dbReference>
<evidence type="ECO:0000313" key="10">
    <source>
        <dbReference type="Proteomes" id="UP001232992"/>
    </source>
</evidence>
<dbReference type="InterPro" id="IPR004358">
    <property type="entry name" value="Sig_transdc_His_kin-like_C"/>
</dbReference>